<comment type="caution">
    <text evidence="5">The sequence shown here is derived from an EMBL/GenBank/DDBJ whole genome shotgun (WGS) entry which is preliminary data.</text>
</comment>
<evidence type="ECO:0000256" key="3">
    <source>
        <dbReference type="SAM" id="MobiDB-lite"/>
    </source>
</evidence>
<protein>
    <submittedName>
        <fullName evidence="5">rRNA methyltransferase 1, mitochondrial</fullName>
    </submittedName>
</protein>
<dbReference type="EMBL" id="VIIS01000128">
    <property type="protein sequence ID" value="KAF0312872.1"/>
    <property type="molecule type" value="Genomic_DNA"/>
</dbReference>
<dbReference type="OrthoDB" id="270651at2759"/>
<evidence type="ECO:0000313" key="5">
    <source>
        <dbReference type="EMBL" id="KAF0312872.1"/>
    </source>
</evidence>
<evidence type="ECO:0000313" key="6">
    <source>
        <dbReference type="Proteomes" id="UP000440578"/>
    </source>
</evidence>
<accession>A0A6A4XEQ4</accession>
<evidence type="ECO:0000256" key="2">
    <source>
        <dbReference type="ARBA" id="ARBA00022679"/>
    </source>
</evidence>
<dbReference type="InterPro" id="IPR029026">
    <property type="entry name" value="tRNA_m1G_MTases_N"/>
</dbReference>
<reference evidence="5 6" key="1">
    <citation type="submission" date="2019-07" db="EMBL/GenBank/DDBJ databases">
        <title>Draft genome assembly of a fouling barnacle, Amphibalanus amphitrite (Darwin, 1854): The first reference genome for Thecostraca.</title>
        <authorList>
            <person name="Kim W."/>
        </authorList>
    </citation>
    <scope>NUCLEOTIDE SEQUENCE [LARGE SCALE GENOMIC DNA]</scope>
    <source>
        <strain evidence="5">SNU_AA5</strain>
        <tissue evidence="5">Soma without cirri and trophi</tissue>
    </source>
</reference>
<dbReference type="GO" id="GO:0016435">
    <property type="term" value="F:rRNA (guanine) methyltransferase activity"/>
    <property type="evidence" value="ECO:0007669"/>
    <property type="project" value="TreeGrafter"/>
</dbReference>
<evidence type="ECO:0000259" key="4">
    <source>
        <dbReference type="Pfam" id="PF00588"/>
    </source>
</evidence>
<dbReference type="Gene3D" id="3.40.1280.10">
    <property type="match status" value="1"/>
</dbReference>
<dbReference type="PANTHER" id="PTHR46103:SF1">
    <property type="entry name" value="RRNA METHYLTRANSFERASE 1, MITOCHONDRIAL"/>
    <property type="match status" value="1"/>
</dbReference>
<dbReference type="AlphaFoldDB" id="A0A6A4XEQ4"/>
<dbReference type="PANTHER" id="PTHR46103">
    <property type="entry name" value="RRNA METHYLTRANSFERASE 1, MITOCHONDRIAL"/>
    <property type="match status" value="1"/>
</dbReference>
<feature type="domain" description="tRNA/rRNA methyltransferase SpoU type" evidence="4">
    <location>
        <begin position="122"/>
        <end position="210"/>
    </location>
</feature>
<gene>
    <name evidence="5" type="primary">Mrm1</name>
    <name evidence="5" type="ORF">FJT64_016452</name>
</gene>
<evidence type="ECO:0000256" key="1">
    <source>
        <dbReference type="ARBA" id="ARBA00022603"/>
    </source>
</evidence>
<dbReference type="SUPFAM" id="SSF75217">
    <property type="entry name" value="alpha/beta knot"/>
    <property type="match status" value="1"/>
</dbReference>
<dbReference type="InterPro" id="IPR047182">
    <property type="entry name" value="MRM1"/>
</dbReference>
<dbReference type="InterPro" id="IPR001537">
    <property type="entry name" value="SpoU_MeTrfase"/>
</dbReference>
<dbReference type="GO" id="GO:0003723">
    <property type="term" value="F:RNA binding"/>
    <property type="evidence" value="ECO:0007669"/>
    <property type="project" value="InterPro"/>
</dbReference>
<dbReference type="GO" id="GO:0005739">
    <property type="term" value="C:mitochondrion"/>
    <property type="evidence" value="ECO:0007669"/>
    <property type="project" value="TreeGrafter"/>
</dbReference>
<keyword evidence="2 5" id="KW-0808">Transferase</keyword>
<organism evidence="5 6">
    <name type="scientific">Amphibalanus amphitrite</name>
    <name type="common">Striped barnacle</name>
    <name type="synonym">Balanus amphitrite</name>
    <dbReference type="NCBI Taxonomy" id="1232801"/>
    <lineage>
        <taxon>Eukaryota</taxon>
        <taxon>Metazoa</taxon>
        <taxon>Ecdysozoa</taxon>
        <taxon>Arthropoda</taxon>
        <taxon>Crustacea</taxon>
        <taxon>Multicrustacea</taxon>
        <taxon>Cirripedia</taxon>
        <taxon>Thoracica</taxon>
        <taxon>Thoracicalcarea</taxon>
        <taxon>Balanomorpha</taxon>
        <taxon>Balanoidea</taxon>
        <taxon>Balanidae</taxon>
        <taxon>Amphibalaninae</taxon>
        <taxon>Amphibalanus</taxon>
    </lineage>
</organism>
<keyword evidence="6" id="KW-1185">Reference proteome</keyword>
<name>A0A6A4XEQ4_AMPAM</name>
<dbReference type="Pfam" id="PF00588">
    <property type="entry name" value="SpoU_methylase"/>
    <property type="match status" value="1"/>
</dbReference>
<sequence>MHPVGKRLRKKEKLGFIESEPAPARPGDRQMLYGLHPVSLALSAGLRQMAGGTGVHQGVCARVTPLLPRPVDELLVRTGYPPLGTPPPPTAAAGEQEPDGGPTSGSADDTVEAERPGRRRRLWLMLDRVQDPMNFGSIIRSSYFLGVDAIIIPDKNSCPLSPTVSKASAGALEVFPVYSAPAASCRQLLQLLASRQWQLVVADTETGGNNTQRAPPIVAGTDTILVVAQRDLVHGVESLNVGVATGILLSQLVLAR</sequence>
<proteinExistence type="predicted"/>
<keyword evidence="1 5" id="KW-0489">Methyltransferase</keyword>
<dbReference type="Proteomes" id="UP000440578">
    <property type="component" value="Unassembled WGS sequence"/>
</dbReference>
<dbReference type="InterPro" id="IPR029028">
    <property type="entry name" value="Alpha/beta_knot_MTases"/>
</dbReference>
<feature type="region of interest" description="Disordered" evidence="3">
    <location>
        <begin position="77"/>
        <end position="115"/>
    </location>
</feature>